<evidence type="ECO:0000313" key="3">
    <source>
        <dbReference type="Proteomes" id="UP001419268"/>
    </source>
</evidence>
<dbReference type="Proteomes" id="UP001419268">
    <property type="component" value="Unassembled WGS sequence"/>
</dbReference>
<proteinExistence type="predicted"/>
<accession>A0AAP0JEN7</accession>
<keyword evidence="3" id="KW-1185">Reference proteome</keyword>
<gene>
    <name evidence="2" type="ORF">Scep_012171</name>
</gene>
<evidence type="ECO:0000256" key="1">
    <source>
        <dbReference type="SAM" id="MobiDB-lite"/>
    </source>
</evidence>
<protein>
    <submittedName>
        <fullName evidence="2">Uncharacterized protein</fullName>
    </submittedName>
</protein>
<name>A0AAP0JEN7_9MAGN</name>
<dbReference type="AlphaFoldDB" id="A0AAP0JEN7"/>
<feature type="compositionally biased region" description="Acidic residues" evidence="1">
    <location>
        <begin position="64"/>
        <end position="117"/>
    </location>
</feature>
<organism evidence="2 3">
    <name type="scientific">Stephania cephalantha</name>
    <dbReference type="NCBI Taxonomy" id="152367"/>
    <lineage>
        <taxon>Eukaryota</taxon>
        <taxon>Viridiplantae</taxon>
        <taxon>Streptophyta</taxon>
        <taxon>Embryophyta</taxon>
        <taxon>Tracheophyta</taxon>
        <taxon>Spermatophyta</taxon>
        <taxon>Magnoliopsida</taxon>
        <taxon>Ranunculales</taxon>
        <taxon>Menispermaceae</taxon>
        <taxon>Menispermoideae</taxon>
        <taxon>Cissampelideae</taxon>
        <taxon>Stephania</taxon>
    </lineage>
</organism>
<comment type="caution">
    <text evidence="2">The sequence shown here is derived from an EMBL/GenBank/DDBJ whole genome shotgun (WGS) entry which is preliminary data.</text>
</comment>
<feature type="region of interest" description="Disordered" evidence="1">
    <location>
        <begin position="51"/>
        <end position="147"/>
    </location>
</feature>
<reference evidence="2 3" key="1">
    <citation type="submission" date="2024-01" db="EMBL/GenBank/DDBJ databases">
        <title>Genome assemblies of Stephania.</title>
        <authorList>
            <person name="Yang L."/>
        </authorList>
    </citation>
    <scope>NUCLEOTIDE SEQUENCE [LARGE SCALE GENOMIC DNA]</scope>
    <source>
        <strain evidence="2">JXDWG</strain>
        <tissue evidence="2">Leaf</tissue>
    </source>
</reference>
<sequence>MMYKTTTDASRGLAYGNHLYKLFIKAGVPSPMKEEIMNIVDDRSDIIRESNLRQAKGSRSVHDEPDEENSEDDACDEEADDLEVGDEEASDEEVADEEAFSDEEANESSEDQEQDGEEVAKLQVVDQEKEAEDGADEDEHDKDDDEDVHDHDILHFDFMVQQWKRTVTKMKEQVREIYTKRRRNTIMMAEAILLLDMQIDFFVSEIEYMCALDIGGTSNTELMVKILGPSTQFSMLLKLCTKDIMKKFDTMQHNTQEALTKMQQTLKGLERESREVIASKITTTQTKIENENRAQFDNHLSQAIGEFERQFISNLSLSYTSFDSRIDKLEARMLAHGAELRKKILQAIKASSDKGKAIVPYQ</sequence>
<evidence type="ECO:0000313" key="2">
    <source>
        <dbReference type="EMBL" id="KAK9132643.1"/>
    </source>
</evidence>
<feature type="compositionally biased region" description="Acidic residues" evidence="1">
    <location>
        <begin position="129"/>
        <end position="147"/>
    </location>
</feature>
<dbReference type="EMBL" id="JBBNAG010000005">
    <property type="protein sequence ID" value="KAK9132643.1"/>
    <property type="molecule type" value="Genomic_DNA"/>
</dbReference>